<feature type="chain" id="PRO_5043938102" evidence="1">
    <location>
        <begin position="22"/>
        <end position="63"/>
    </location>
</feature>
<dbReference type="EMBL" id="MCGE01000003">
    <property type="protein sequence ID" value="ORZ23541.1"/>
    <property type="molecule type" value="Genomic_DNA"/>
</dbReference>
<protein>
    <submittedName>
        <fullName evidence="2">Uncharacterized protein</fullName>
    </submittedName>
</protein>
<gene>
    <name evidence="2" type="ORF">BCR42DRAFT_404986</name>
</gene>
<organism evidence="2 3">
    <name type="scientific">Absidia repens</name>
    <dbReference type="NCBI Taxonomy" id="90262"/>
    <lineage>
        <taxon>Eukaryota</taxon>
        <taxon>Fungi</taxon>
        <taxon>Fungi incertae sedis</taxon>
        <taxon>Mucoromycota</taxon>
        <taxon>Mucoromycotina</taxon>
        <taxon>Mucoromycetes</taxon>
        <taxon>Mucorales</taxon>
        <taxon>Cunninghamellaceae</taxon>
        <taxon>Absidia</taxon>
    </lineage>
</organism>
<feature type="signal peptide" evidence="1">
    <location>
        <begin position="1"/>
        <end position="21"/>
    </location>
</feature>
<evidence type="ECO:0000313" key="2">
    <source>
        <dbReference type="EMBL" id="ORZ23541.1"/>
    </source>
</evidence>
<name>A0A1X2IYJ8_9FUNG</name>
<proteinExistence type="predicted"/>
<keyword evidence="3" id="KW-1185">Reference proteome</keyword>
<dbReference type="AlphaFoldDB" id="A0A1X2IYJ8"/>
<evidence type="ECO:0000256" key="1">
    <source>
        <dbReference type="SAM" id="SignalP"/>
    </source>
</evidence>
<keyword evidence="1" id="KW-0732">Signal</keyword>
<dbReference type="Proteomes" id="UP000193560">
    <property type="component" value="Unassembled WGS sequence"/>
</dbReference>
<evidence type="ECO:0000313" key="3">
    <source>
        <dbReference type="Proteomes" id="UP000193560"/>
    </source>
</evidence>
<reference evidence="2 3" key="1">
    <citation type="submission" date="2016-07" db="EMBL/GenBank/DDBJ databases">
        <title>Pervasive Adenine N6-methylation of Active Genes in Fungi.</title>
        <authorList>
            <consortium name="DOE Joint Genome Institute"/>
            <person name="Mondo S.J."/>
            <person name="Dannebaum R.O."/>
            <person name="Kuo R.C."/>
            <person name="Labutti K."/>
            <person name="Haridas S."/>
            <person name="Kuo A."/>
            <person name="Salamov A."/>
            <person name="Ahrendt S.R."/>
            <person name="Lipzen A."/>
            <person name="Sullivan W."/>
            <person name="Andreopoulos W.B."/>
            <person name="Clum A."/>
            <person name="Lindquist E."/>
            <person name="Daum C."/>
            <person name="Ramamoorthy G.K."/>
            <person name="Gryganskyi A."/>
            <person name="Culley D."/>
            <person name="Magnuson J.K."/>
            <person name="James T.Y."/>
            <person name="O'Malley M.A."/>
            <person name="Stajich J.E."/>
            <person name="Spatafora J.W."/>
            <person name="Visel A."/>
            <person name="Grigoriev I.V."/>
        </authorList>
    </citation>
    <scope>NUCLEOTIDE SEQUENCE [LARGE SCALE GENOMIC DNA]</scope>
    <source>
        <strain evidence="2 3">NRRL 1336</strain>
    </source>
</reference>
<accession>A0A1X2IYJ8</accession>
<comment type="caution">
    <text evidence="2">The sequence shown here is derived from an EMBL/GenBank/DDBJ whole genome shotgun (WGS) entry which is preliminary data.</text>
</comment>
<sequence length="63" mass="7370">MSNYTGVFFFFLLKAVTYIVGPTFFDEDDTNDDYQNEKYHLSGKGDSFDVYSEMPLLQMHINL</sequence>